<dbReference type="AlphaFoldDB" id="A0A1F7UTZ1"/>
<keyword evidence="3" id="KW-0812">Transmembrane</keyword>
<evidence type="ECO:0000256" key="1">
    <source>
        <dbReference type="SAM" id="Coils"/>
    </source>
</evidence>
<keyword evidence="1" id="KW-0175">Coiled coil</keyword>
<dbReference type="Pfam" id="PF18915">
    <property type="entry name" value="DUF5667"/>
    <property type="match status" value="1"/>
</dbReference>
<keyword evidence="3" id="KW-0472">Membrane</keyword>
<protein>
    <recommendedName>
        <fullName evidence="4">DUF5667 domain-containing protein</fullName>
    </recommendedName>
</protein>
<accession>A0A1F7UTZ1</accession>
<dbReference type="InterPro" id="IPR043725">
    <property type="entry name" value="DUF5667"/>
</dbReference>
<reference evidence="5 6" key="1">
    <citation type="journal article" date="2016" name="Nat. Commun.">
        <title>Thousands of microbial genomes shed light on interconnected biogeochemical processes in an aquifer system.</title>
        <authorList>
            <person name="Anantharaman K."/>
            <person name="Brown C.T."/>
            <person name="Hug L.A."/>
            <person name="Sharon I."/>
            <person name="Castelle C.J."/>
            <person name="Probst A.J."/>
            <person name="Thomas B.C."/>
            <person name="Singh A."/>
            <person name="Wilkins M.J."/>
            <person name="Karaoz U."/>
            <person name="Brodie E.L."/>
            <person name="Williams K.H."/>
            <person name="Hubbard S.S."/>
            <person name="Banfield J.F."/>
        </authorList>
    </citation>
    <scope>NUCLEOTIDE SEQUENCE [LARGE SCALE GENOMIC DNA]</scope>
</reference>
<feature type="region of interest" description="Disordered" evidence="2">
    <location>
        <begin position="221"/>
        <end position="250"/>
    </location>
</feature>
<evidence type="ECO:0000313" key="6">
    <source>
        <dbReference type="Proteomes" id="UP000176897"/>
    </source>
</evidence>
<keyword evidence="3" id="KW-1133">Transmembrane helix</keyword>
<evidence type="ECO:0000256" key="2">
    <source>
        <dbReference type="SAM" id="MobiDB-lite"/>
    </source>
</evidence>
<gene>
    <name evidence="5" type="ORF">A3B21_04740</name>
</gene>
<dbReference type="STRING" id="1802401.A3B21_04740"/>
<feature type="compositionally biased region" description="Basic and acidic residues" evidence="2">
    <location>
        <begin position="221"/>
        <end position="234"/>
    </location>
</feature>
<dbReference type="Proteomes" id="UP000176897">
    <property type="component" value="Unassembled WGS sequence"/>
</dbReference>
<feature type="coiled-coil region" evidence="1">
    <location>
        <begin position="122"/>
        <end position="199"/>
    </location>
</feature>
<feature type="domain" description="DUF5667" evidence="4">
    <location>
        <begin position="97"/>
        <end position="193"/>
    </location>
</feature>
<sequence>MTTKEYKAITQALKKVPHSPQWQSTLDPEVAERMRARVMAFVMEHGGQPSKQLSFIQKLRMNLNITARLVPQGFAYGLALFALLFGSGAFAAYAQRALPGQTLYGAKIALEQTHARFVSNPADRARVQMEFAGRRLEEAKAVESQEQVTEAIKRFSKDVKQAKETLKQASDPVQIKAAQQEITEKAQEYEVKLAETRMKPVREVGVAAIPVVDKEMQEAEDALKEVAEPQKIDTDNTEEDELLKDGEVGL</sequence>
<proteinExistence type="predicted"/>
<evidence type="ECO:0000256" key="3">
    <source>
        <dbReference type="SAM" id="Phobius"/>
    </source>
</evidence>
<dbReference type="EMBL" id="MGEJ01000003">
    <property type="protein sequence ID" value="OGL81726.1"/>
    <property type="molecule type" value="Genomic_DNA"/>
</dbReference>
<name>A0A1F7UTZ1_9BACT</name>
<evidence type="ECO:0000313" key="5">
    <source>
        <dbReference type="EMBL" id="OGL81726.1"/>
    </source>
</evidence>
<evidence type="ECO:0000259" key="4">
    <source>
        <dbReference type="Pfam" id="PF18915"/>
    </source>
</evidence>
<comment type="caution">
    <text evidence="5">The sequence shown here is derived from an EMBL/GenBank/DDBJ whole genome shotgun (WGS) entry which is preliminary data.</text>
</comment>
<organism evidence="5 6">
    <name type="scientific">Candidatus Uhrbacteria bacterium RIFCSPLOWO2_01_FULL_47_24</name>
    <dbReference type="NCBI Taxonomy" id="1802401"/>
    <lineage>
        <taxon>Bacteria</taxon>
        <taxon>Candidatus Uhriibacteriota</taxon>
    </lineage>
</organism>
<feature type="transmembrane region" description="Helical" evidence="3">
    <location>
        <begin position="73"/>
        <end position="94"/>
    </location>
</feature>